<reference evidence="3" key="2">
    <citation type="submission" date="2021-04" db="EMBL/GenBank/DDBJ databases">
        <authorList>
            <person name="Gilroy R."/>
        </authorList>
    </citation>
    <scope>NUCLEOTIDE SEQUENCE</scope>
    <source>
        <strain evidence="3">ChiGjej6B6-1540</strain>
    </source>
</reference>
<proteinExistence type="predicted"/>
<accession>A0A9D1RWJ0</accession>
<name>A0A9D1RWJ0_9FIRM</name>
<evidence type="ECO:0000313" key="4">
    <source>
        <dbReference type="Proteomes" id="UP000824192"/>
    </source>
</evidence>
<evidence type="ECO:0000256" key="1">
    <source>
        <dbReference type="ARBA" id="ARBA00022737"/>
    </source>
</evidence>
<dbReference type="Pfam" id="PF17963">
    <property type="entry name" value="Big_9"/>
    <property type="match status" value="1"/>
</dbReference>
<dbReference type="PROSITE" id="PS51272">
    <property type="entry name" value="SLH"/>
    <property type="match status" value="2"/>
</dbReference>
<sequence>MDTITFSPDDFRVDAAGDVSLDAIVLDHLPDPAAGVLTLSGDPLSEGETVAMSSISNLSFTPSAGAEQTASFSFTPVFSNGSAGQPVTVDLYRLSAANSAPVAQDLSLTTYRDVLLSGRFAAVDPEGDFLTFQLVKKPARGAVTLPEDGSDTFTYTPYEGKTGKDTFTYIAMDAVGNLSAPATVTIQIEKPDTKVTYADMSGHPACNAALRLAAEGVLVGECMGDTYFFQPDATVTRGQFVSMAMDALDVDALEDVTTTGFADDTSIPQWAKPYAAAALKDGLVQGSLDSAGQAVFQADTPITRAEATVFLNRILNVTDVSAETFAAAPAWAAQSAANLASCGMLEEDAVLSDTLTRAQAAQLLVDAMAVAEERDDGWLSFFLG</sequence>
<dbReference type="Proteomes" id="UP000824192">
    <property type="component" value="Unassembled WGS sequence"/>
</dbReference>
<gene>
    <name evidence="3" type="ORF">H9868_05750</name>
</gene>
<comment type="caution">
    <text evidence="3">The sequence shown here is derived from an EMBL/GenBank/DDBJ whole genome shotgun (WGS) entry which is preliminary data.</text>
</comment>
<dbReference type="AlphaFoldDB" id="A0A9D1RWJ0"/>
<evidence type="ECO:0000259" key="2">
    <source>
        <dbReference type="PROSITE" id="PS51272"/>
    </source>
</evidence>
<reference evidence="3" key="1">
    <citation type="journal article" date="2021" name="PeerJ">
        <title>Extensive microbial diversity within the chicken gut microbiome revealed by metagenomics and culture.</title>
        <authorList>
            <person name="Gilroy R."/>
            <person name="Ravi A."/>
            <person name="Getino M."/>
            <person name="Pursley I."/>
            <person name="Horton D.L."/>
            <person name="Alikhan N.F."/>
            <person name="Baker D."/>
            <person name="Gharbi K."/>
            <person name="Hall N."/>
            <person name="Watson M."/>
            <person name="Adriaenssens E.M."/>
            <person name="Foster-Nyarko E."/>
            <person name="Jarju S."/>
            <person name="Secka A."/>
            <person name="Antonio M."/>
            <person name="Oren A."/>
            <person name="Chaudhuri R.R."/>
            <person name="La Ragione R."/>
            <person name="Hildebrand F."/>
            <person name="Pallen M.J."/>
        </authorList>
    </citation>
    <scope>NUCLEOTIDE SEQUENCE</scope>
    <source>
        <strain evidence="3">ChiGjej6B6-1540</strain>
    </source>
</reference>
<evidence type="ECO:0000313" key="3">
    <source>
        <dbReference type="EMBL" id="HIW94027.1"/>
    </source>
</evidence>
<dbReference type="Gene3D" id="2.60.40.2810">
    <property type="match status" value="1"/>
</dbReference>
<keyword evidence="1" id="KW-0677">Repeat</keyword>
<protein>
    <submittedName>
        <fullName evidence="3">S-layer homology domain-containing protein</fullName>
    </submittedName>
</protein>
<feature type="domain" description="SLH" evidence="2">
    <location>
        <begin position="258"/>
        <end position="325"/>
    </location>
</feature>
<dbReference type="EMBL" id="DXGA01000115">
    <property type="protein sequence ID" value="HIW94027.1"/>
    <property type="molecule type" value="Genomic_DNA"/>
</dbReference>
<dbReference type="Pfam" id="PF00395">
    <property type="entry name" value="SLH"/>
    <property type="match status" value="2"/>
</dbReference>
<dbReference type="InterPro" id="IPR001119">
    <property type="entry name" value="SLH_dom"/>
</dbReference>
<feature type="domain" description="SLH" evidence="2">
    <location>
        <begin position="192"/>
        <end position="257"/>
    </location>
</feature>
<organism evidence="3 4">
    <name type="scientific">Candidatus Flavonifractor merdipullorum</name>
    <dbReference type="NCBI Taxonomy" id="2838590"/>
    <lineage>
        <taxon>Bacteria</taxon>
        <taxon>Bacillati</taxon>
        <taxon>Bacillota</taxon>
        <taxon>Clostridia</taxon>
        <taxon>Eubacteriales</taxon>
        <taxon>Oscillospiraceae</taxon>
        <taxon>Flavonifractor</taxon>
    </lineage>
</organism>